<evidence type="ECO:0000259" key="4">
    <source>
        <dbReference type="PROSITE" id="PS51791"/>
    </source>
</evidence>
<feature type="compositionally biased region" description="Acidic residues" evidence="1">
    <location>
        <begin position="133"/>
        <end position="155"/>
    </location>
</feature>
<feature type="domain" description="SAC" evidence="3">
    <location>
        <begin position="299"/>
        <end position="623"/>
    </location>
</feature>
<dbReference type="GO" id="GO:0043812">
    <property type="term" value="F:phosphatidylinositol-4-phosphate phosphatase activity"/>
    <property type="evidence" value="ECO:0007669"/>
    <property type="project" value="TreeGrafter"/>
</dbReference>
<evidence type="ECO:0000256" key="1">
    <source>
        <dbReference type="SAM" id="MobiDB-lite"/>
    </source>
</evidence>
<feature type="signal peptide" evidence="2">
    <location>
        <begin position="1"/>
        <end position="16"/>
    </location>
</feature>
<feature type="chain" id="PRO_5043765629" description="SAC domain-containing protein" evidence="2">
    <location>
        <begin position="17"/>
        <end position="978"/>
    </location>
</feature>
<feature type="region of interest" description="Disordered" evidence="1">
    <location>
        <begin position="824"/>
        <end position="868"/>
    </location>
</feature>
<dbReference type="GO" id="GO:0005783">
    <property type="term" value="C:endoplasmic reticulum"/>
    <property type="evidence" value="ECO:0007669"/>
    <property type="project" value="TreeGrafter"/>
</dbReference>
<keyword evidence="2" id="KW-0732">Signal</keyword>
<feature type="region of interest" description="Disordered" evidence="1">
    <location>
        <begin position="204"/>
        <end position="250"/>
    </location>
</feature>
<dbReference type="InterPro" id="IPR034753">
    <property type="entry name" value="hSac2"/>
</dbReference>
<dbReference type="Pfam" id="PF12456">
    <property type="entry name" value="hSac2"/>
    <property type="match status" value="1"/>
</dbReference>
<feature type="compositionally biased region" description="Basic and acidic residues" evidence="1">
    <location>
        <begin position="844"/>
        <end position="862"/>
    </location>
</feature>
<accession>A0AAV9VY25</accession>
<dbReference type="PANTHER" id="PTHR45662">
    <property type="entry name" value="PHOSPHATIDYLINOSITIDE PHOSPHATASE SAC1"/>
    <property type="match status" value="1"/>
</dbReference>
<name>A0AAV9VY25_9PEZI</name>
<feature type="domain" description="HSac2" evidence="4">
    <location>
        <begin position="693"/>
        <end position="841"/>
    </location>
</feature>
<comment type="caution">
    <text evidence="5">The sequence shown here is derived from an EMBL/GenBank/DDBJ whole genome shotgun (WGS) entry which is preliminary data.</text>
</comment>
<evidence type="ECO:0000259" key="3">
    <source>
        <dbReference type="PROSITE" id="PS50275"/>
    </source>
</evidence>
<dbReference type="EMBL" id="JAVHJL010000009">
    <property type="protein sequence ID" value="KAK6497560.1"/>
    <property type="molecule type" value="Genomic_DNA"/>
</dbReference>
<dbReference type="GO" id="GO:0046856">
    <property type="term" value="P:phosphatidylinositol dephosphorylation"/>
    <property type="evidence" value="ECO:0007669"/>
    <property type="project" value="TreeGrafter"/>
</dbReference>
<feature type="region of interest" description="Disordered" evidence="1">
    <location>
        <begin position="119"/>
        <end position="171"/>
    </location>
</feature>
<dbReference type="Proteomes" id="UP001370758">
    <property type="component" value="Unassembled WGS sequence"/>
</dbReference>
<keyword evidence="6" id="KW-1185">Reference proteome</keyword>
<evidence type="ECO:0000313" key="6">
    <source>
        <dbReference type="Proteomes" id="UP001370758"/>
    </source>
</evidence>
<dbReference type="PROSITE" id="PS51791">
    <property type="entry name" value="HSAC2"/>
    <property type="match status" value="1"/>
</dbReference>
<organism evidence="5 6">
    <name type="scientific">Arthrobotrys musiformis</name>
    <dbReference type="NCBI Taxonomy" id="47236"/>
    <lineage>
        <taxon>Eukaryota</taxon>
        <taxon>Fungi</taxon>
        <taxon>Dikarya</taxon>
        <taxon>Ascomycota</taxon>
        <taxon>Pezizomycotina</taxon>
        <taxon>Orbiliomycetes</taxon>
        <taxon>Orbiliales</taxon>
        <taxon>Orbiliaceae</taxon>
        <taxon>Arthrobotrys</taxon>
    </lineage>
</organism>
<gene>
    <name evidence="5" type="ORF">TWF481_011964</name>
</gene>
<dbReference type="PROSITE" id="PS50275">
    <property type="entry name" value="SAC"/>
    <property type="match status" value="1"/>
</dbReference>
<proteinExistence type="predicted"/>
<dbReference type="PANTHER" id="PTHR45662:SF7">
    <property type="entry name" value="SACI DOMAIN PROTEIN (AFU_ORTHOLOGUE AFUA_1G15890)"/>
    <property type="match status" value="1"/>
</dbReference>
<evidence type="ECO:0000256" key="2">
    <source>
        <dbReference type="SAM" id="SignalP"/>
    </source>
</evidence>
<sequence length="978" mass="108193">MPGLVRKILILAAVDGLLLLPTGPRSRGQGPTKISYKTGAVGASADETPISQAVASGNSFEAVGVAGLLSVPSGSWLIAITKRSQVAEIKGRQIFVISDIALIPLHSKSEAEAAIARAKEKATKRSSSNAGIEDVDSEDEYDGESILSSDDDVSDDPPRRPNHHRTLSSSIAEDVIGKKGVYGRFAERWFSKRGWQVDRNRLQGLSGKGEIGGESFQMRRMRSRTGSPDSEAAEKAASPALDEQAQESQGEITVTVENTGADAPANPDQPIEEAVDSEVVEGVADSLTPKLLRTTKLLLAASRSFYFSYDYDITRSIVKQTPTTSSEVPLHKKVDTEFFWNYHLLQPFIEAGQHHFALPLMQGFVAQQHFQIPNKEGYSRNFLLTLLSRRSVNRAGLRYLRRGVDEHGYVANCVETEQLLSDIDKNAEYSFVQTRGSIPLFFQQSPYALKPKPVLMHSEAANKAAFQAHFKRMKERYGEIQAVNLVEKHGFEAIVGDMYEKYATELEEPRIKFEWFDFHSECRGMKFENVNLLLDRVGDVVEEFGWTEEKNDKIEKAQAGVIRTNCMDCLDRSNVVMSNFARRAIEIQLTRLNIDPAKLDTSLNFMNLLWADNGDAVSKQYSSTAALKGDFTRTKKRNISGALADFGLTLTRFWNNIIGDFFTQAAIDYLLGNVSAQIFVEFEAKMMSGDPAVSVSKVRQNAIETSCRLVIADSNEEMIGGWTLRTPGEENTLRTFPFKEIVLLLTDTALYFCKFDFSMDKVSAFERISLENVKGLQYGAYITSTLTSAQVDEKQNVGLLIKYEPGKDDILRINTRSLTSNVSRQNGDIAAEAAVPPPEVEGQGDAKKPDDAKPPSKEKPKPGADPNNERFLAFKAIPADSSIKSTSRLPSPLRKSAESDEETLILSICNEIERACKVVNPHLNGSTENGSAPEDGNTGKDLVTPFVEKKDIVSVIEAKKSTGLLEQVGYSIRRWVWA</sequence>
<dbReference type="Pfam" id="PF02383">
    <property type="entry name" value="Syja_N"/>
    <property type="match status" value="1"/>
</dbReference>
<evidence type="ECO:0008006" key="7">
    <source>
        <dbReference type="Google" id="ProtNLM"/>
    </source>
</evidence>
<dbReference type="InterPro" id="IPR022158">
    <property type="entry name" value="Inositol_phosphatase"/>
</dbReference>
<evidence type="ECO:0000313" key="5">
    <source>
        <dbReference type="EMBL" id="KAK6497560.1"/>
    </source>
</evidence>
<dbReference type="AlphaFoldDB" id="A0AAV9VY25"/>
<dbReference type="InterPro" id="IPR002013">
    <property type="entry name" value="SAC_dom"/>
</dbReference>
<protein>
    <recommendedName>
        <fullName evidence="7">SAC domain-containing protein</fullName>
    </recommendedName>
</protein>
<reference evidence="5 6" key="1">
    <citation type="submission" date="2023-08" db="EMBL/GenBank/DDBJ databases">
        <authorList>
            <person name="Palmer J.M."/>
        </authorList>
    </citation>
    <scope>NUCLEOTIDE SEQUENCE [LARGE SCALE GENOMIC DNA]</scope>
    <source>
        <strain evidence="5 6">TWF481</strain>
    </source>
</reference>